<name>A0ABQ2IBN0_9MICO</name>
<gene>
    <name evidence="1" type="ORF">GCM10009721_34630</name>
</gene>
<evidence type="ECO:0000313" key="2">
    <source>
        <dbReference type="Proteomes" id="UP000623461"/>
    </source>
</evidence>
<reference evidence="2" key="1">
    <citation type="journal article" date="2019" name="Int. J. Syst. Evol. Microbiol.">
        <title>The Global Catalogue of Microorganisms (GCM) 10K type strain sequencing project: providing services to taxonomists for standard genome sequencing and annotation.</title>
        <authorList>
            <consortium name="The Broad Institute Genomics Platform"/>
            <consortium name="The Broad Institute Genome Sequencing Center for Infectious Disease"/>
            <person name="Wu L."/>
            <person name="Ma J."/>
        </authorList>
    </citation>
    <scope>NUCLEOTIDE SEQUENCE [LARGE SCALE GENOMIC DNA]</scope>
    <source>
        <strain evidence="2">JCM 1365</strain>
    </source>
</reference>
<keyword evidence="2" id="KW-1185">Reference proteome</keyword>
<dbReference type="Proteomes" id="UP000623461">
    <property type="component" value="Unassembled WGS sequence"/>
</dbReference>
<evidence type="ECO:0000313" key="1">
    <source>
        <dbReference type="EMBL" id="GGN04315.1"/>
    </source>
</evidence>
<evidence type="ECO:0008006" key="3">
    <source>
        <dbReference type="Google" id="ProtNLM"/>
    </source>
</evidence>
<dbReference type="EMBL" id="BMNZ01000006">
    <property type="protein sequence ID" value="GGN04315.1"/>
    <property type="molecule type" value="Genomic_DNA"/>
</dbReference>
<comment type="caution">
    <text evidence="1">The sequence shown here is derived from an EMBL/GenBank/DDBJ whole genome shotgun (WGS) entry which is preliminary data.</text>
</comment>
<accession>A0ABQ2IBN0</accession>
<protein>
    <recommendedName>
        <fullName evidence="3">Acyl-CoA carboxylase subunit epsilon</fullName>
    </recommendedName>
</protein>
<dbReference type="Pfam" id="PF13822">
    <property type="entry name" value="ACC_epsilon"/>
    <property type="match status" value="1"/>
</dbReference>
<dbReference type="RefSeq" id="WP_030203144.1">
    <property type="nucleotide sequence ID" value="NZ_BMNZ01000006.1"/>
</dbReference>
<sequence>MSADTTGPTEAIATAAAIRVSGSPSAEELAALVVVLSALGDGGAAPEPARSAWSDPSYRLVGPSARHGGWRSTGLPR</sequence>
<organism evidence="1 2">
    <name type="scientific">Terrabacter tumescens</name>
    <dbReference type="NCBI Taxonomy" id="60443"/>
    <lineage>
        <taxon>Bacteria</taxon>
        <taxon>Bacillati</taxon>
        <taxon>Actinomycetota</taxon>
        <taxon>Actinomycetes</taxon>
        <taxon>Micrococcales</taxon>
        <taxon>Intrasporangiaceae</taxon>
        <taxon>Terrabacter</taxon>
    </lineage>
</organism>
<proteinExistence type="predicted"/>
<dbReference type="InterPro" id="IPR032716">
    <property type="entry name" value="ACC_epsilon"/>
</dbReference>